<feature type="coiled-coil region" evidence="9">
    <location>
        <begin position="194"/>
        <end position="232"/>
    </location>
</feature>
<proteinExistence type="inferred from homology"/>
<keyword evidence="5" id="KW-0282">Flagellum</keyword>
<comment type="caution">
    <text evidence="11">The sequence shown here is derived from an EMBL/GenBank/DDBJ whole genome shotgun (WGS) entry which is preliminary data.</text>
</comment>
<reference evidence="11 12" key="1">
    <citation type="submission" date="2017-08" db="EMBL/GenBank/DDBJ databases">
        <title>Acidophilic green algal genome provides insights into adaptation to an acidic environment.</title>
        <authorList>
            <person name="Hirooka S."/>
            <person name="Hirose Y."/>
            <person name="Kanesaki Y."/>
            <person name="Higuchi S."/>
            <person name="Fujiwara T."/>
            <person name="Onuma R."/>
            <person name="Era A."/>
            <person name="Ohbayashi R."/>
            <person name="Uzuka A."/>
            <person name="Nozaki H."/>
            <person name="Yoshikawa H."/>
            <person name="Miyagishima S.Y."/>
        </authorList>
    </citation>
    <scope>NUCLEOTIDE SEQUENCE [LARGE SCALE GENOMIC DNA]</scope>
    <source>
        <strain evidence="11 12">NIES-2499</strain>
    </source>
</reference>
<evidence type="ECO:0000313" key="11">
    <source>
        <dbReference type="EMBL" id="GAX76182.1"/>
    </source>
</evidence>
<keyword evidence="12" id="KW-1185">Reference proteome</keyword>
<comment type="subcellular location">
    <subcellularLocation>
        <location evidence="1">Cytoplasm</location>
        <location evidence="1">Cytoskeleton</location>
        <location evidence="1">Flagellum axoneme</location>
    </subcellularLocation>
</comment>
<keyword evidence="7" id="KW-0206">Cytoskeleton</keyword>
<name>A0A250WZY0_9CHLO</name>
<protein>
    <recommendedName>
        <fullName evidence="3">Dynein regulatory complex protein 9</fullName>
    </recommendedName>
</protein>
<dbReference type="SMART" id="SM00015">
    <property type="entry name" value="IQ"/>
    <property type="match status" value="1"/>
</dbReference>
<keyword evidence="9" id="KW-0175">Coiled coil</keyword>
<dbReference type="Pfam" id="PF00612">
    <property type="entry name" value="IQ"/>
    <property type="match status" value="1"/>
</dbReference>
<evidence type="ECO:0000256" key="2">
    <source>
        <dbReference type="ARBA" id="ARBA00008222"/>
    </source>
</evidence>
<keyword evidence="6" id="KW-0969">Cilium</keyword>
<dbReference type="InterPro" id="IPR000048">
    <property type="entry name" value="IQ_motif_EF-hand-BS"/>
</dbReference>
<dbReference type="STRING" id="1157962.A0A250WZY0"/>
<evidence type="ECO:0000313" key="12">
    <source>
        <dbReference type="Proteomes" id="UP000232323"/>
    </source>
</evidence>
<dbReference type="PROSITE" id="PS50096">
    <property type="entry name" value="IQ"/>
    <property type="match status" value="1"/>
</dbReference>
<evidence type="ECO:0000256" key="5">
    <source>
        <dbReference type="ARBA" id="ARBA00022846"/>
    </source>
</evidence>
<dbReference type="PANTHER" id="PTHR14871:SF1">
    <property type="entry name" value="DYNEIN REGULATORY COMPLEX PROTEIN 9"/>
    <property type="match status" value="1"/>
</dbReference>
<dbReference type="GO" id="GO:0044782">
    <property type="term" value="P:cilium organization"/>
    <property type="evidence" value="ECO:0007669"/>
    <property type="project" value="TreeGrafter"/>
</dbReference>
<keyword evidence="8" id="KW-0966">Cell projection</keyword>
<dbReference type="PANTHER" id="PTHR14871">
    <property type="entry name" value="DYNEIN REGULATORY COMPLEX PROTEIN 9"/>
    <property type="match status" value="1"/>
</dbReference>
<sequence length="406" mass="46537">MVLVGEGKIPPEITRQAAIQTIELTPAECAHVHTVLKGSLEKLALVGVITVDPKVQAQELTQSVGEEITRMIANQKELERRFEELVSAQHVLRTLPNKSKLRDNQAELQQVAEALRQSTKQLCRNLKDNPNVAENMAKVASERQSLQLLISNTLNELDVFKKVQPMIESVMAQEAAEVQMKQTIEHERTTTAAVRQLRNDLKDEKIDHDEKIREKKKMVVALKEQLKEMKMSSAVDIRYQDKSSTAKNEHLSRLETTQLEDLRKELVLVQQQIEIETNVSEATEEFLRHLATKLQEQSINWSSRREDDLNSKEMELEQLRANHTRDTQRLKDMEERHAKELRLKQERESKKVEEQDRLEMEGKRLQRMKAAAVIIQAAWRGYSLRKVLKGGKGKGKGGSKGGKKKK</sequence>
<dbReference type="OrthoDB" id="10254713at2759"/>
<dbReference type="CDD" id="cd23767">
    <property type="entry name" value="IQCD"/>
    <property type="match status" value="1"/>
</dbReference>
<accession>A0A250WZY0</accession>
<evidence type="ECO:0000256" key="4">
    <source>
        <dbReference type="ARBA" id="ARBA00022490"/>
    </source>
</evidence>
<evidence type="ECO:0000256" key="10">
    <source>
        <dbReference type="SAM" id="MobiDB-lite"/>
    </source>
</evidence>
<dbReference type="GO" id="GO:0031514">
    <property type="term" value="C:motile cilium"/>
    <property type="evidence" value="ECO:0007669"/>
    <property type="project" value="TreeGrafter"/>
</dbReference>
<organism evidence="11 12">
    <name type="scientific">Chlamydomonas eustigma</name>
    <dbReference type="NCBI Taxonomy" id="1157962"/>
    <lineage>
        <taxon>Eukaryota</taxon>
        <taxon>Viridiplantae</taxon>
        <taxon>Chlorophyta</taxon>
        <taxon>core chlorophytes</taxon>
        <taxon>Chlorophyceae</taxon>
        <taxon>CS clade</taxon>
        <taxon>Chlamydomonadales</taxon>
        <taxon>Chlamydomonadaceae</taxon>
        <taxon>Chlamydomonas</taxon>
    </lineage>
</organism>
<feature type="coiled-coil region" evidence="9">
    <location>
        <begin position="259"/>
        <end position="336"/>
    </location>
</feature>
<keyword evidence="4" id="KW-0963">Cytoplasm</keyword>
<feature type="region of interest" description="Disordered" evidence="10">
    <location>
        <begin position="386"/>
        <end position="406"/>
    </location>
</feature>
<evidence type="ECO:0000256" key="8">
    <source>
        <dbReference type="ARBA" id="ARBA00023273"/>
    </source>
</evidence>
<evidence type="ECO:0000256" key="9">
    <source>
        <dbReference type="SAM" id="Coils"/>
    </source>
</evidence>
<evidence type="ECO:0000256" key="6">
    <source>
        <dbReference type="ARBA" id="ARBA00023069"/>
    </source>
</evidence>
<dbReference type="Proteomes" id="UP000232323">
    <property type="component" value="Unassembled WGS sequence"/>
</dbReference>
<evidence type="ECO:0000256" key="1">
    <source>
        <dbReference type="ARBA" id="ARBA00004611"/>
    </source>
</evidence>
<evidence type="ECO:0000256" key="7">
    <source>
        <dbReference type="ARBA" id="ARBA00023212"/>
    </source>
</evidence>
<comment type="similarity">
    <text evidence="2">Belongs to the DRC9 family.</text>
</comment>
<evidence type="ECO:0000256" key="3">
    <source>
        <dbReference type="ARBA" id="ARBA00013738"/>
    </source>
</evidence>
<gene>
    <name evidence="11" type="ORF">CEUSTIGMA_g3626.t1</name>
</gene>
<dbReference type="InterPro" id="IPR042618">
    <property type="entry name" value="IQCG"/>
</dbReference>
<dbReference type="GO" id="GO:0005737">
    <property type="term" value="C:cytoplasm"/>
    <property type="evidence" value="ECO:0007669"/>
    <property type="project" value="TreeGrafter"/>
</dbReference>
<dbReference type="AlphaFoldDB" id="A0A250WZY0"/>
<dbReference type="EMBL" id="BEGY01000016">
    <property type="protein sequence ID" value="GAX76182.1"/>
    <property type="molecule type" value="Genomic_DNA"/>
</dbReference>
<dbReference type="Gene3D" id="1.20.5.190">
    <property type="match status" value="1"/>
</dbReference>